<proteinExistence type="predicted"/>
<accession>A0A8S9HWQ3</accession>
<sequence length="102" mass="11026">MLNCSCSVILLTAVERVHVGKQSRSKDVAVKSGVVVSCHESSVSCHDVAVKSGVVSYFLSCIVLEYHMEFLETFGCIWSSKEVIKVIIGRAVHGRDLTGATP</sequence>
<reference evidence="1" key="1">
    <citation type="submission" date="2019-12" db="EMBL/GenBank/DDBJ databases">
        <title>Genome sequencing and annotation of Brassica cretica.</title>
        <authorList>
            <person name="Studholme D.J."/>
            <person name="Sarris P.F."/>
        </authorList>
    </citation>
    <scope>NUCLEOTIDE SEQUENCE</scope>
    <source>
        <strain evidence="1">PFS-102/07</strain>
        <tissue evidence="1">Leaf</tissue>
    </source>
</reference>
<dbReference type="EMBL" id="QGKY02001250">
    <property type="protein sequence ID" value="KAF2560586.1"/>
    <property type="molecule type" value="Genomic_DNA"/>
</dbReference>
<name>A0A8S9HWQ3_BRACR</name>
<dbReference type="AlphaFoldDB" id="A0A8S9HWQ3"/>
<comment type="caution">
    <text evidence="1">The sequence shown here is derived from an EMBL/GenBank/DDBJ whole genome shotgun (WGS) entry which is preliminary data.</text>
</comment>
<organism evidence="1">
    <name type="scientific">Brassica cretica</name>
    <name type="common">Mustard</name>
    <dbReference type="NCBI Taxonomy" id="69181"/>
    <lineage>
        <taxon>Eukaryota</taxon>
        <taxon>Viridiplantae</taxon>
        <taxon>Streptophyta</taxon>
        <taxon>Embryophyta</taxon>
        <taxon>Tracheophyta</taxon>
        <taxon>Spermatophyta</taxon>
        <taxon>Magnoliopsida</taxon>
        <taxon>eudicotyledons</taxon>
        <taxon>Gunneridae</taxon>
        <taxon>Pentapetalae</taxon>
        <taxon>rosids</taxon>
        <taxon>malvids</taxon>
        <taxon>Brassicales</taxon>
        <taxon>Brassicaceae</taxon>
        <taxon>Brassiceae</taxon>
        <taxon>Brassica</taxon>
    </lineage>
</organism>
<gene>
    <name evidence="1" type="ORF">F2Q70_00018713</name>
</gene>
<evidence type="ECO:0000313" key="1">
    <source>
        <dbReference type="EMBL" id="KAF2560586.1"/>
    </source>
</evidence>
<protein>
    <submittedName>
        <fullName evidence="1">Uncharacterized protein</fullName>
    </submittedName>
</protein>